<accession>A0A4P6MSB6</accession>
<dbReference type="Proteomes" id="UP000289326">
    <property type="component" value="Chromosome"/>
</dbReference>
<sequence length="163" mass="18960">MDFAHIFQMQKNLDEAISSRSDLEVITNEQWQAKWLLALLVEFCEFANEIQSFKYWKKHKNINHGAALEEFADVLHFLGSYAYKLDVNPLIEPKIVSQCPTAQFLEIFKVATINKDNITKQIISELLSLSLGCAKLLGYSEDEILKAYEIKNQKNFERIKNHY</sequence>
<organism evidence="1 2">
    <name type="scientific">Mycoplasmopsis phocirhinis</name>
    <dbReference type="NCBI Taxonomy" id="142650"/>
    <lineage>
        <taxon>Bacteria</taxon>
        <taxon>Bacillati</taxon>
        <taxon>Mycoplasmatota</taxon>
        <taxon>Mycoplasmoidales</taxon>
        <taxon>Metamycoplasmataceae</taxon>
        <taxon>Mycoplasmopsis</taxon>
    </lineage>
</organism>
<dbReference type="CDD" id="cd11527">
    <property type="entry name" value="NTP-PPase_dUTPase"/>
    <property type="match status" value="1"/>
</dbReference>
<dbReference type="RefSeq" id="WP_130429746.1">
    <property type="nucleotide sequence ID" value="NZ_CP034841.1"/>
</dbReference>
<dbReference type="EMBL" id="CP034841">
    <property type="protein sequence ID" value="QBF34969.1"/>
    <property type="molecule type" value="Genomic_DNA"/>
</dbReference>
<dbReference type="PIRSF" id="PIRSF030140">
    <property type="entry name" value="UCP030140"/>
    <property type="match status" value="1"/>
</dbReference>
<evidence type="ECO:0000313" key="2">
    <source>
        <dbReference type="Proteomes" id="UP000289326"/>
    </source>
</evidence>
<proteinExistence type="predicted"/>
<dbReference type="Pfam" id="PF08761">
    <property type="entry name" value="dUTPase_2"/>
    <property type="match status" value="1"/>
</dbReference>
<dbReference type="OrthoDB" id="5506143at2"/>
<protein>
    <recommendedName>
        <fullName evidence="3">dUTP diphosphatase</fullName>
    </recommendedName>
</protein>
<dbReference type="SUPFAM" id="SSF101386">
    <property type="entry name" value="all-alpha NTP pyrophosphatases"/>
    <property type="match status" value="1"/>
</dbReference>
<gene>
    <name evidence="1" type="ORF">EG856_03580</name>
</gene>
<dbReference type="AlphaFoldDB" id="A0A4P6MSB6"/>
<evidence type="ECO:0008006" key="3">
    <source>
        <dbReference type="Google" id="ProtNLM"/>
    </source>
</evidence>
<dbReference type="InterPro" id="IPR014871">
    <property type="entry name" value="dUTPase/dCTP_pyrophosphatase"/>
</dbReference>
<name>A0A4P6MSB6_9BACT</name>
<reference evidence="1 2" key="1">
    <citation type="submission" date="2019-01" db="EMBL/GenBank/DDBJ databases">
        <title>Complete sequence and annotation of the Mycoplasma phocirhinis strain 852T genome.</title>
        <authorList>
            <person name="Frasca S.Jr."/>
            <person name="Kutish G.F."/>
            <person name="Castellanos Gell J."/>
            <person name="Michaels D.L."/>
            <person name="Brown D.R."/>
        </authorList>
    </citation>
    <scope>NUCLEOTIDE SEQUENCE [LARGE SCALE GENOMIC DNA]</scope>
    <source>
        <strain evidence="1 2">852</strain>
    </source>
</reference>
<evidence type="ECO:0000313" key="1">
    <source>
        <dbReference type="EMBL" id="QBF34969.1"/>
    </source>
</evidence>
<dbReference type="InterPro" id="IPR016947">
    <property type="entry name" value="UCP030140"/>
</dbReference>
<dbReference type="Gene3D" id="1.10.4010.10">
    <property type="entry name" value="Type II deoxyuridine triphosphatase"/>
    <property type="match status" value="1"/>
</dbReference>
<keyword evidence="2" id="KW-1185">Reference proteome</keyword>
<dbReference type="KEGG" id="mphi:EG856_03580"/>